<dbReference type="GO" id="GO:0000272">
    <property type="term" value="P:polysaccharide catabolic process"/>
    <property type="evidence" value="ECO:0007669"/>
    <property type="project" value="InterPro"/>
</dbReference>
<dbReference type="Proteomes" id="UP000541810">
    <property type="component" value="Unassembled WGS sequence"/>
</dbReference>
<dbReference type="AlphaFoldDB" id="A0A7X0LM21"/>
<dbReference type="InterPro" id="IPR036439">
    <property type="entry name" value="Dockerin_dom_sf"/>
</dbReference>
<evidence type="ECO:0000259" key="2">
    <source>
        <dbReference type="Pfam" id="PF07995"/>
    </source>
</evidence>
<organism evidence="3 4">
    <name type="scientific">Algisphaera agarilytica</name>
    <dbReference type="NCBI Taxonomy" id="1385975"/>
    <lineage>
        <taxon>Bacteria</taxon>
        <taxon>Pseudomonadati</taxon>
        <taxon>Planctomycetota</taxon>
        <taxon>Phycisphaerae</taxon>
        <taxon>Phycisphaerales</taxon>
        <taxon>Phycisphaeraceae</taxon>
        <taxon>Algisphaera</taxon>
    </lineage>
</organism>
<proteinExistence type="predicted"/>
<dbReference type="Gene3D" id="2.120.10.30">
    <property type="entry name" value="TolB, C-terminal domain"/>
    <property type="match status" value="1"/>
</dbReference>
<name>A0A7X0LM21_9BACT</name>
<evidence type="ECO:0000256" key="1">
    <source>
        <dbReference type="SAM" id="MobiDB-lite"/>
    </source>
</evidence>
<gene>
    <name evidence="3" type="ORF">HNQ40_003418</name>
</gene>
<feature type="region of interest" description="Disordered" evidence="1">
    <location>
        <begin position="1"/>
        <end position="21"/>
    </location>
</feature>
<dbReference type="Pfam" id="PF07995">
    <property type="entry name" value="GSDH"/>
    <property type="match status" value="1"/>
</dbReference>
<accession>A0A7X0LM21</accession>
<dbReference type="InterPro" id="IPR012938">
    <property type="entry name" value="Glc/Sorbosone_DH"/>
</dbReference>
<dbReference type="Gene3D" id="1.10.1330.10">
    <property type="entry name" value="Dockerin domain"/>
    <property type="match status" value="1"/>
</dbReference>
<dbReference type="InterPro" id="IPR011041">
    <property type="entry name" value="Quinoprot_gluc/sorb_DH_b-prop"/>
</dbReference>
<evidence type="ECO:0000313" key="4">
    <source>
        <dbReference type="Proteomes" id="UP000541810"/>
    </source>
</evidence>
<feature type="domain" description="Glucose/Sorbosone dehydrogenase" evidence="2">
    <location>
        <begin position="58"/>
        <end position="358"/>
    </location>
</feature>
<dbReference type="InterPro" id="IPR018247">
    <property type="entry name" value="EF_Hand_1_Ca_BS"/>
</dbReference>
<dbReference type="EMBL" id="JACHGY010000001">
    <property type="protein sequence ID" value="MBB6431612.1"/>
    <property type="molecule type" value="Genomic_DNA"/>
</dbReference>
<dbReference type="SUPFAM" id="SSF50952">
    <property type="entry name" value="Soluble quinoprotein glucose dehydrogenase"/>
    <property type="match status" value="1"/>
</dbReference>
<reference evidence="3 4" key="1">
    <citation type="submission" date="2020-08" db="EMBL/GenBank/DDBJ databases">
        <title>Genomic Encyclopedia of Type Strains, Phase IV (KMG-IV): sequencing the most valuable type-strain genomes for metagenomic binning, comparative biology and taxonomic classification.</title>
        <authorList>
            <person name="Goeker M."/>
        </authorList>
    </citation>
    <scope>NUCLEOTIDE SEQUENCE [LARGE SCALE GENOMIC DNA]</scope>
    <source>
        <strain evidence="3 4">DSM 103725</strain>
    </source>
</reference>
<dbReference type="InterPro" id="IPR011042">
    <property type="entry name" value="6-blade_b-propeller_TolB-like"/>
</dbReference>
<protein>
    <recommendedName>
        <fullName evidence="2">Glucose/Sorbosone dehydrogenase domain-containing protein</fullName>
    </recommendedName>
</protein>
<dbReference type="PANTHER" id="PTHR19328">
    <property type="entry name" value="HEDGEHOG-INTERACTING PROTEIN"/>
    <property type="match status" value="1"/>
</dbReference>
<dbReference type="PROSITE" id="PS00018">
    <property type="entry name" value="EF_HAND_1"/>
    <property type="match status" value="1"/>
</dbReference>
<sequence length="647" mass="68944">MTVAGLSASGQPMDLSDPSVAPGTTITDIQVLSTNHTIKLTPYAQNPSGINMGLTTDMQFDALGRTLLTSLDGRIHLIDSAGDIQATPWITTPSADGFANLSEPFDYGLTSIALHPDFHNTGSAGYGKFYTVEANNTPPAGGFDSDFDHPFYGYHENGTIFTKGEHESVLAEYTTTAPGASTLSLGTDTTRRVLATFHQEHHGHNIGDLAFGPDNLLYVTSGDGGNATDYENNSSSPDNAYGKILRIDPLTLTNTADRSVFSVDGEARFSVPTDNPHYDGGTIGAEDMVFVYGARNPYRISFDGDDAYVSETGQANIESIKSFNVSDVLSGDSAGDFGWGLLEGSFIYLGNHSSDSTHHRVGGPTNLIPPTSVGKVLADYDPVTNPNPMVQFITHPNGTIANNESGTTRNTAIMRELTDEEVARLLAIVNGPVNDLPVFEYDQTDGVSPIGGFVYRGSELPELYGQYIFGEFQGVGEEFDEEGRTVGDGGRLLYGDPTGTPGSNTVFQMLIDPDGEELPYRITGFAQDANGELILVGIDETFSGVLLSITATVAELLAGDYNGNGIVDAADYTVWQDSFGSTTDLAADGNGNGVIDAADYTVWQDNFGNTNLPASTIIPEPSVALCLLAPLLMTSRRSGRCSRTRRI</sequence>
<keyword evidence="4" id="KW-1185">Reference proteome</keyword>
<comment type="caution">
    <text evidence="3">The sequence shown here is derived from an EMBL/GenBank/DDBJ whole genome shotgun (WGS) entry which is preliminary data.</text>
</comment>
<evidence type="ECO:0000313" key="3">
    <source>
        <dbReference type="EMBL" id="MBB6431612.1"/>
    </source>
</evidence>
<dbReference type="SUPFAM" id="SSF63446">
    <property type="entry name" value="Type I dockerin domain"/>
    <property type="match status" value="1"/>
</dbReference>
<dbReference type="PANTHER" id="PTHR19328:SF13">
    <property type="entry name" value="HIPL1 PROTEIN"/>
    <property type="match status" value="1"/>
</dbReference>